<reference evidence="2" key="1">
    <citation type="submission" date="2015-07" db="EMBL/GenBank/DDBJ databases">
        <title>Adaptation to a free-living lifestyle via gene acquisitions in the diplomonad Trepomonas sp. PC1.</title>
        <authorList>
            <person name="Xu F."/>
            <person name="Jerlstrom-Hultqvist J."/>
            <person name="Kolisko M."/>
            <person name="Simpson A.G.B."/>
            <person name="Roger A.J."/>
            <person name="Svard S.G."/>
            <person name="Andersson J.O."/>
        </authorList>
    </citation>
    <scope>NUCLEOTIDE SEQUENCE</scope>
    <source>
        <strain evidence="2">PC1</strain>
    </source>
</reference>
<dbReference type="EMBL" id="GDID01001079">
    <property type="protein sequence ID" value="JAP95527.1"/>
    <property type="molecule type" value="Transcribed_RNA"/>
</dbReference>
<evidence type="ECO:0000256" key="1">
    <source>
        <dbReference type="SAM" id="MobiDB-lite"/>
    </source>
</evidence>
<gene>
    <name evidence="2" type="ORF">TPC1_11458</name>
</gene>
<sequence length="149" mass="17364">KIQRTSQGQTKHGSKQENTQAAHKLSYEVVNSVMAKKVGPNYGQETQNQIIRQMNQDSNLRIKTKEGNLFGKDGYHGDRYHDQIIVEAIKCDNKQINNRQTVERIQQQFEQVQKLQIPSTLKNEIRHQFNQLRDQDGHVIIRKNAPLFE</sequence>
<name>A0A146KGD3_9EUKA</name>
<dbReference type="AlphaFoldDB" id="A0A146KGD3"/>
<accession>A0A146KGD3</accession>
<feature type="non-terminal residue" evidence="2">
    <location>
        <position position="1"/>
    </location>
</feature>
<evidence type="ECO:0000313" key="2">
    <source>
        <dbReference type="EMBL" id="JAP95527.1"/>
    </source>
</evidence>
<proteinExistence type="predicted"/>
<organism evidence="2">
    <name type="scientific">Trepomonas sp. PC1</name>
    <dbReference type="NCBI Taxonomy" id="1076344"/>
    <lineage>
        <taxon>Eukaryota</taxon>
        <taxon>Metamonada</taxon>
        <taxon>Diplomonadida</taxon>
        <taxon>Hexamitidae</taxon>
        <taxon>Hexamitinae</taxon>
        <taxon>Trepomonas</taxon>
    </lineage>
</organism>
<feature type="region of interest" description="Disordered" evidence="1">
    <location>
        <begin position="1"/>
        <end position="22"/>
    </location>
</feature>
<protein>
    <submittedName>
        <fullName evidence="2">Uncharacterized protein</fullName>
    </submittedName>
</protein>
<feature type="compositionally biased region" description="Polar residues" evidence="1">
    <location>
        <begin position="1"/>
        <end position="21"/>
    </location>
</feature>